<dbReference type="AlphaFoldDB" id="A0A3N0EJF8"/>
<proteinExistence type="predicted"/>
<evidence type="ECO:0000313" key="3">
    <source>
        <dbReference type="Proteomes" id="UP000267469"/>
    </source>
</evidence>
<feature type="signal peptide" evidence="1">
    <location>
        <begin position="1"/>
        <end position="22"/>
    </location>
</feature>
<dbReference type="Pfam" id="PF20130">
    <property type="entry name" value="DUF6520"/>
    <property type="match status" value="1"/>
</dbReference>
<dbReference type="OrthoDB" id="1462644at2"/>
<name>A0A3N0EJF8_SINP1</name>
<protein>
    <recommendedName>
        <fullName evidence="4">Secreted protein</fullName>
    </recommendedName>
</protein>
<keyword evidence="3" id="KW-1185">Reference proteome</keyword>
<evidence type="ECO:0008006" key="4">
    <source>
        <dbReference type="Google" id="ProtNLM"/>
    </source>
</evidence>
<accession>A0A3N0EJF8</accession>
<organism evidence="2 3">
    <name type="scientific">Sinomicrobium pectinilyticum</name>
    <dbReference type="NCBI Taxonomy" id="1084421"/>
    <lineage>
        <taxon>Bacteria</taxon>
        <taxon>Pseudomonadati</taxon>
        <taxon>Bacteroidota</taxon>
        <taxon>Flavobacteriia</taxon>
        <taxon>Flavobacteriales</taxon>
        <taxon>Flavobacteriaceae</taxon>
        <taxon>Sinomicrobium</taxon>
    </lineage>
</organism>
<dbReference type="RefSeq" id="WP_123215836.1">
    <property type="nucleotide sequence ID" value="NZ_RJTM01000069.1"/>
</dbReference>
<evidence type="ECO:0000256" key="1">
    <source>
        <dbReference type="SAM" id="SignalP"/>
    </source>
</evidence>
<feature type="chain" id="PRO_5018254615" description="Secreted protein" evidence="1">
    <location>
        <begin position="23"/>
        <end position="119"/>
    </location>
</feature>
<evidence type="ECO:0000313" key="2">
    <source>
        <dbReference type="EMBL" id="RNL87799.1"/>
    </source>
</evidence>
<keyword evidence="1" id="KW-0732">Signal</keyword>
<gene>
    <name evidence="2" type="ORF">ED312_09810</name>
</gene>
<dbReference type="InterPro" id="IPR045391">
    <property type="entry name" value="DUF6520"/>
</dbReference>
<dbReference type="EMBL" id="RJTM01000069">
    <property type="protein sequence ID" value="RNL87799.1"/>
    <property type="molecule type" value="Genomic_DNA"/>
</dbReference>
<sequence>MKTKKILLGGLIMVFAIGSAVASAFTHELVHVRGKVHLGENGWRCVPTNVYCHDTGTYECVVRIPVSGVLTNVIGYQGPGYIAPENICLFQLRRDSPEKVDAVPATAILEVRPTDLRSW</sequence>
<reference evidence="2 3" key="1">
    <citation type="submission" date="2018-10" db="EMBL/GenBank/DDBJ databases">
        <title>Sinomicrobium pectinilyticum sp. nov., a pectinase-producing bacterium isolated from alkaline and saline soil, and emended description of the genus Sinomicrobium.</title>
        <authorList>
            <person name="Cheng B."/>
            <person name="Li C."/>
            <person name="Lai Q."/>
            <person name="Du M."/>
            <person name="Shao Z."/>
            <person name="Xu P."/>
            <person name="Yang C."/>
        </authorList>
    </citation>
    <scope>NUCLEOTIDE SEQUENCE [LARGE SCALE GENOMIC DNA]</scope>
    <source>
        <strain evidence="2 3">5DNS001</strain>
    </source>
</reference>
<dbReference type="Proteomes" id="UP000267469">
    <property type="component" value="Unassembled WGS sequence"/>
</dbReference>
<comment type="caution">
    <text evidence="2">The sequence shown here is derived from an EMBL/GenBank/DDBJ whole genome shotgun (WGS) entry which is preliminary data.</text>
</comment>